<keyword evidence="1" id="KW-0472">Membrane</keyword>
<reference evidence="3 4" key="1">
    <citation type="submission" date="2018-04" db="EMBL/GenBank/DDBJ databases">
        <title>The genome of golden apple snail Pomacea canaliculata provides insight into stress tolerance and invasive adaptation.</title>
        <authorList>
            <person name="Liu C."/>
            <person name="Liu B."/>
            <person name="Ren Y."/>
            <person name="Zhang Y."/>
            <person name="Wang H."/>
            <person name="Li S."/>
            <person name="Jiang F."/>
            <person name="Yin L."/>
            <person name="Zhang G."/>
            <person name="Qian W."/>
            <person name="Fan W."/>
        </authorList>
    </citation>
    <scope>NUCLEOTIDE SEQUENCE [LARGE SCALE GENOMIC DNA]</scope>
    <source>
        <strain evidence="3">SZHN2017</strain>
        <tissue evidence="3">Muscle</tissue>
    </source>
</reference>
<accession>A0A2T7P345</accession>
<keyword evidence="1" id="KW-1133">Transmembrane helix</keyword>
<evidence type="ECO:0000256" key="1">
    <source>
        <dbReference type="SAM" id="Phobius"/>
    </source>
</evidence>
<comment type="caution">
    <text evidence="3">The sequence shown here is derived from an EMBL/GenBank/DDBJ whole genome shotgun (WGS) entry which is preliminary data.</text>
</comment>
<dbReference type="PROSITE" id="PS50835">
    <property type="entry name" value="IG_LIKE"/>
    <property type="match status" value="1"/>
</dbReference>
<sequence length="504" mass="57641">MQKEILSENNKHSELDMKFMCLGNETSLLECDHYGQNKDVVCGFYNSVNCNESIPHLRILYNETSFPLLDGSNLTLECEITQSGELEFTYLWFEYSRKRLQSHYGKYLIFNNVTKDHIEFRVYCAANYGYNGLDYLVASDVMIITVCCAPSTIMHNTEPTSVDIHDDKGYLTIEMTAYPIPQVTATMYLGPVLTDGFKGILANTRLIDVDQQQQLLYTEEPLRLRLTSVFRDRPEINRLEIELETQHAALYTNVSMHKEILSEHNNHSKLEIKFLCLGNETSLLDCDLYGQKKDVVCGFPPSINCNESLPYLRILYNETSFPPLDGSNITLECEITQSGESEVTYLWFEYSRRHVQRYHGKYLIFNVTGDHHGLRVYCAANYWYNGLRYNIASDTMIMTVCCVPSISMNDQVPPSMYIHDDKGYLKFEMTAYPIPQVTATMYLGPVLTDGVKERRGEIPSAFLLTFVGAFAVGIVIFTSVTVYCVKRWTGEKTKTTIVAGHQDD</sequence>
<evidence type="ECO:0000313" key="3">
    <source>
        <dbReference type="EMBL" id="PVD27830.1"/>
    </source>
</evidence>
<organism evidence="3 4">
    <name type="scientific">Pomacea canaliculata</name>
    <name type="common">Golden apple snail</name>
    <dbReference type="NCBI Taxonomy" id="400727"/>
    <lineage>
        <taxon>Eukaryota</taxon>
        <taxon>Metazoa</taxon>
        <taxon>Spiralia</taxon>
        <taxon>Lophotrochozoa</taxon>
        <taxon>Mollusca</taxon>
        <taxon>Gastropoda</taxon>
        <taxon>Caenogastropoda</taxon>
        <taxon>Architaenioglossa</taxon>
        <taxon>Ampullarioidea</taxon>
        <taxon>Ampullariidae</taxon>
        <taxon>Pomacea</taxon>
    </lineage>
</organism>
<dbReference type="EMBL" id="PZQS01000007">
    <property type="protein sequence ID" value="PVD27830.1"/>
    <property type="molecule type" value="Genomic_DNA"/>
</dbReference>
<feature type="domain" description="Ig-like" evidence="2">
    <location>
        <begin position="310"/>
        <end position="399"/>
    </location>
</feature>
<evidence type="ECO:0000259" key="2">
    <source>
        <dbReference type="PROSITE" id="PS50835"/>
    </source>
</evidence>
<evidence type="ECO:0000313" key="4">
    <source>
        <dbReference type="Proteomes" id="UP000245119"/>
    </source>
</evidence>
<keyword evidence="1" id="KW-0812">Transmembrane</keyword>
<protein>
    <recommendedName>
        <fullName evidence="2">Ig-like domain-containing protein</fullName>
    </recommendedName>
</protein>
<dbReference type="Proteomes" id="UP000245119">
    <property type="component" value="Linkage Group LG7"/>
</dbReference>
<name>A0A2T7P345_POMCA</name>
<feature type="transmembrane region" description="Helical" evidence="1">
    <location>
        <begin position="461"/>
        <end position="485"/>
    </location>
</feature>
<proteinExistence type="predicted"/>
<dbReference type="AlphaFoldDB" id="A0A2T7P345"/>
<keyword evidence="4" id="KW-1185">Reference proteome</keyword>
<dbReference type="OrthoDB" id="6100119at2759"/>
<gene>
    <name evidence="3" type="ORF">C0Q70_13005</name>
</gene>
<dbReference type="InterPro" id="IPR007110">
    <property type="entry name" value="Ig-like_dom"/>
</dbReference>